<evidence type="ECO:0000313" key="2">
    <source>
        <dbReference type="EMBL" id="KAJ9129696.1"/>
    </source>
</evidence>
<feature type="region of interest" description="Disordered" evidence="1">
    <location>
        <begin position="24"/>
        <end position="115"/>
    </location>
</feature>
<proteinExistence type="predicted"/>
<reference evidence="2" key="1">
    <citation type="submission" date="2022-07" db="EMBL/GenBank/DDBJ databases">
        <title>Fungi with potential for degradation of polypropylene.</title>
        <authorList>
            <person name="Gostincar C."/>
        </authorList>
    </citation>
    <scope>NUCLEOTIDE SEQUENCE</scope>
    <source>
        <strain evidence="2">EXF-13287</strain>
    </source>
</reference>
<comment type="caution">
    <text evidence="2">The sequence shown here is derived from an EMBL/GenBank/DDBJ whole genome shotgun (WGS) entry which is preliminary data.</text>
</comment>
<accession>A0AA38VFD9</accession>
<dbReference type="AlphaFoldDB" id="A0AA38VFD9"/>
<feature type="compositionally biased region" description="Basic and acidic residues" evidence="1">
    <location>
        <begin position="70"/>
        <end position="80"/>
    </location>
</feature>
<sequence length="115" mass="12640">MMSQLDICLADMHDFFRYLSIPSSTTRHTELQEPAHLTMADSRDSESHQGPPPERQTGAQMHDPPASGKGTDDSSDKEKTNQTALDSLSSNPEGDYNKAVNDKFSKTQKPSDASN</sequence>
<name>A0AA38VFD9_9PEZI</name>
<feature type="compositionally biased region" description="Polar residues" evidence="1">
    <location>
        <begin position="81"/>
        <end position="92"/>
    </location>
</feature>
<organism evidence="2 3">
    <name type="scientific">Coniochaeta hoffmannii</name>
    <dbReference type="NCBI Taxonomy" id="91930"/>
    <lineage>
        <taxon>Eukaryota</taxon>
        <taxon>Fungi</taxon>
        <taxon>Dikarya</taxon>
        <taxon>Ascomycota</taxon>
        <taxon>Pezizomycotina</taxon>
        <taxon>Sordariomycetes</taxon>
        <taxon>Sordariomycetidae</taxon>
        <taxon>Coniochaetales</taxon>
        <taxon>Coniochaetaceae</taxon>
        <taxon>Coniochaeta</taxon>
    </lineage>
</organism>
<protein>
    <submittedName>
        <fullName evidence="2">Uncharacterized protein</fullName>
    </submittedName>
</protein>
<evidence type="ECO:0000256" key="1">
    <source>
        <dbReference type="SAM" id="MobiDB-lite"/>
    </source>
</evidence>
<evidence type="ECO:0000313" key="3">
    <source>
        <dbReference type="Proteomes" id="UP001174691"/>
    </source>
</evidence>
<dbReference type="EMBL" id="JANBVN010000312">
    <property type="protein sequence ID" value="KAJ9129696.1"/>
    <property type="molecule type" value="Genomic_DNA"/>
</dbReference>
<keyword evidence="3" id="KW-1185">Reference proteome</keyword>
<gene>
    <name evidence="2" type="ORF">NKR19_g10238</name>
</gene>
<dbReference type="Proteomes" id="UP001174691">
    <property type="component" value="Unassembled WGS sequence"/>
</dbReference>